<evidence type="ECO:0000313" key="2">
    <source>
        <dbReference type="EMBL" id="GGI18522.1"/>
    </source>
</evidence>
<feature type="domain" description="Cyclic nucleotide-binding" evidence="1">
    <location>
        <begin position="12"/>
        <end position="115"/>
    </location>
</feature>
<dbReference type="RefSeq" id="WP_188380569.1">
    <property type="nucleotide sequence ID" value="NZ_BMDI01000001.1"/>
</dbReference>
<reference evidence="3" key="1">
    <citation type="journal article" date="2019" name="Int. J. Syst. Evol. Microbiol.">
        <title>The Global Catalogue of Microorganisms (GCM) 10K type strain sequencing project: providing services to taxonomists for standard genome sequencing and annotation.</title>
        <authorList>
            <consortium name="The Broad Institute Genomics Platform"/>
            <consortium name="The Broad Institute Genome Sequencing Center for Infectious Disease"/>
            <person name="Wu L."/>
            <person name="Ma J."/>
        </authorList>
    </citation>
    <scope>NUCLEOTIDE SEQUENCE [LARGE SCALE GENOMIC DNA]</scope>
    <source>
        <strain evidence="3">CCM 2767</strain>
    </source>
</reference>
<dbReference type="AlphaFoldDB" id="A0A8J3APE5"/>
<dbReference type="InterPro" id="IPR050503">
    <property type="entry name" value="cAMP-dep_PK_reg_su-like"/>
</dbReference>
<gene>
    <name evidence="2" type="ORF">GCM10008066_14440</name>
</gene>
<evidence type="ECO:0000259" key="1">
    <source>
        <dbReference type="PROSITE" id="PS50042"/>
    </source>
</evidence>
<keyword evidence="3" id="KW-1185">Reference proteome</keyword>
<comment type="caution">
    <text evidence="2">The sequence shown here is derived from an EMBL/GenBank/DDBJ whole genome shotgun (WGS) entry which is preliminary data.</text>
</comment>
<evidence type="ECO:0000313" key="3">
    <source>
        <dbReference type="Proteomes" id="UP000642180"/>
    </source>
</evidence>
<accession>A0A8J3APE5</accession>
<dbReference type="CDD" id="cd00038">
    <property type="entry name" value="CAP_ED"/>
    <property type="match status" value="1"/>
</dbReference>
<dbReference type="Pfam" id="PF00027">
    <property type="entry name" value="cNMP_binding"/>
    <property type="match status" value="1"/>
</dbReference>
<protein>
    <recommendedName>
        <fullName evidence="1">Cyclic nucleotide-binding domain-containing protein</fullName>
    </recommendedName>
</protein>
<dbReference type="SMART" id="SM00100">
    <property type="entry name" value="cNMP"/>
    <property type="match status" value="1"/>
</dbReference>
<dbReference type="InterPro" id="IPR000595">
    <property type="entry name" value="cNMP-bd_dom"/>
</dbReference>
<dbReference type="PANTHER" id="PTHR11635:SF152">
    <property type="entry name" value="CAMP-DEPENDENT PROTEIN KINASE TYPE I REGULATORY SUBUNIT-RELATED"/>
    <property type="match status" value="1"/>
</dbReference>
<name>A0A8J3APE5_9BURK</name>
<dbReference type="InterPro" id="IPR014710">
    <property type="entry name" value="RmlC-like_jellyroll"/>
</dbReference>
<dbReference type="PANTHER" id="PTHR11635">
    <property type="entry name" value="CAMP-DEPENDENT PROTEIN KINASE REGULATORY CHAIN"/>
    <property type="match status" value="1"/>
</dbReference>
<proteinExistence type="predicted"/>
<dbReference type="PROSITE" id="PS50042">
    <property type="entry name" value="CNMP_BINDING_3"/>
    <property type="match status" value="1"/>
</dbReference>
<dbReference type="SUPFAM" id="SSF51206">
    <property type="entry name" value="cAMP-binding domain-like"/>
    <property type="match status" value="1"/>
</dbReference>
<dbReference type="Proteomes" id="UP000642180">
    <property type="component" value="Unassembled WGS sequence"/>
</dbReference>
<dbReference type="GO" id="GO:0005952">
    <property type="term" value="C:cAMP-dependent protein kinase complex"/>
    <property type="evidence" value="ECO:0007669"/>
    <property type="project" value="InterPro"/>
</dbReference>
<dbReference type="InterPro" id="IPR018490">
    <property type="entry name" value="cNMP-bd_dom_sf"/>
</dbReference>
<sequence length="150" mass="16727">MDLTYFLKNLPAFEDFHASDLSTLASNLDVQEYADGHVFIQQGQEGKALYLLLQGSVRITRLDREGVEHEVRELADGEMFGILSLIEDLPTQASCMAKGAVRAASLSREAFKKLFSEASPIGHHLQYMIAVQMARDLQEANKRVRKESAA</sequence>
<organism evidence="2 3">
    <name type="scientific">Oxalicibacterium faecigallinarum</name>
    <dbReference type="NCBI Taxonomy" id="573741"/>
    <lineage>
        <taxon>Bacteria</taxon>
        <taxon>Pseudomonadati</taxon>
        <taxon>Pseudomonadota</taxon>
        <taxon>Betaproteobacteria</taxon>
        <taxon>Burkholderiales</taxon>
        <taxon>Oxalobacteraceae</taxon>
        <taxon>Oxalicibacterium</taxon>
    </lineage>
</organism>
<dbReference type="Gene3D" id="2.60.120.10">
    <property type="entry name" value="Jelly Rolls"/>
    <property type="match status" value="1"/>
</dbReference>
<dbReference type="GO" id="GO:0005829">
    <property type="term" value="C:cytosol"/>
    <property type="evidence" value="ECO:0007669"/>
    <property type="project" value="TreeGrafter"/>
</dbReference>
<dbReference type="EMBL" id="BMDI01000001">
    <property type="protein sequence ID" value="GGI18522.1"/>
    <property type="molecule type" value="Genomic_DNA"/>
</dbReference>